<protein>
    <recommendedName>
        <fullName evidence="4">Transmembrane protein</fullName>
    </recommendedName>
</protein>
<organism evidence="2 3">
    <name type="scientific">Bacteroides coprosuis DSM 18011</name>
    <dbReference type="NCBI Taxonomy" id="679937"/>
    <lineage>
        <taxon>Bacteria</taxon>
        <taxon>Pseudomonadati</taxon>
        <taxon>Bacteroidota</taxon>
        <taxon>Bacteroidia</taxon>
        <taxon>Bacteroidales</taxon>
        <taxon>Bacteroidaceae</taxon>
        <taxon>Bacteroides</taxon>
    </lineage>
</organism>
<feature type="transmembrane region" description="Helical" evidence="1">
    <location>
        <begin position="313"/>
        <end position="333"/>
    </location>
</feature>
<evidence type="ECO:0000256" key="1">
    <source>
        <dbReference type="SAM" id="Phobius"/>
    </source>
</evidence>
<gene>
    <name evidence="2" type="ORF">Bcop_1044</name>
</gene>
<feature type="transmembrane region" description="Helical" evidence="1">
    <location>
        <begin position="168"/>
        <end position="187"/>
    </location>
</feature>
<keyword evidence="1" id="KW-0812">Transmembrane</keyword>
<sequence length="493" mass="56807">MNRLGNKRSSGKDVKMLSKVLQYLFLGGTLLLMIFLSITFIMASKNEDFDIFPILAIAGIIIAPVLIYEFFIRLSLPIFLYDELPALYLLPIPKKQVAQFKCLYTSIDTLIITIFAIATPVYAAINYIYSGVLGLIFAPIFVIILLAVNKQVFILFKTYFSKQKILSLLGLMGYFATFFLISGWCYYQLEENNTISLFLNLLFPAKWIYALLSIFIGLSLYLFIASCNYKHILNFKIDQITDDKDSYKSNLFAKSKKFESFGQIGKQVQNDLLFILRTKKMRNILLIIPFSIFFFILGIYSKENITNVIEGNYFWFIYPSIFMYITYIPYESAYMDFYFTRKETLVNVIKSKYIISNIILFAFTLICAILVFISNLGIDSLIALYSFSPGLISFLTLQCYTFNKVAMFPETKTRMNKNFNAMVFLIMIVTMVLVPTIISVTYLLIQNTLLASFLIIGCNGMIAALSPLWIKNIVHRMNKNKYNNLESIRNSLR</sequence>
<dbReference type="OrthoDB" id="1014144at2"/>
<proteinExistence type="predicted"/>
<name>F3ZTM0_9BACE</name>
<dbReference type="InterPro" id="IPR043742">
    <property type="entry name" value="DUF5687"/>
</dbReference>
<dbReference type="STRING" id="679937.Bcop_1044"/>
<keyword evidence="1" id="KW-0472">Membrane</keyword>
<keyword evidence="3" id="KW-1185">Reference proteome</keyword>
<feature type="transmembrane region" description="Helical" evidence="1">
    <location>
        <begin position="128"/>
        <end position="148"/>
    </location>
</feature>
<feature type="transmembrane region" description="Helical" evidence="1">
    <location>
        <begin position="382"/>
        <end position="402"/>
    </location>
</feature>
<dbReference type="HOGENOM" id="CLU_552815_0_0_10"/>
<dbReference type="EMBL" id="CM001167">
    <property type="protein sequence ID" value="EGJ71251.1"/>
    <property type="molecule type" value="Genomic_DNA"/>
</dbReference>
<feature type="transmembrane region" description="Helical" evidence="1">
    <location>
        <begin position="54"/>
        <end position="81"/>
    </location>
</feature>
<feature type="transmembrane region" description="Helical" evidence="1">
    <location>
        <begin position="354"/>
        <end position="376"/>
    </location>
</feature>
<feature type="transmembrane region" description="Helical" evidence="1">
    <location>
        <begin position="20"/>
        <end position="42"/>
    </location>
</feature>
<evidence type="ECO:0000313" key="3">
    <source>
        <dbReference type="Proteomes" id="UP000018439"/>
    </source>
</evidence>
<evidence type="ECO:0000313" key="2">
    <source>
        <dbReference type="EMBL" id="EGJ71251.1"/>
    </source>
</evidence>
<dbReference type="AlphaFoldDB" id="F3ZTM0"/>
<evidence type="ECO:0008006" key="4">
    <source>
        <dbReference type="Google" id="ProtNLM"/>
    </source>
</evidence>
<feature type="transmembrane region" description="Helical" evidence="1">
    <location>
        <begin position="423"/>
        <end position="445"/>
    </location>
</feature>
<accession>F3ZTM0</accession>
<feature type="transmembrane region" description="Helical" evidence="1">
    <location>
        <begin position="284"/>
        <end position="301"/>
    </location>
</feature>
<dbReference type="Pfam" id="PF18940">
    <property type="entry name" value="DUF5687"/>
    <property type="match status" value="1"/>
</dbReference>
<feature type="transmembrane region" description="Helical" evidence="1">
    <location>
        <begin position="207"/>
        <end position="229"/>
    </location>
</feature>
<dbReference type="Proteomes" id="UP000018439">
    <property type="component" value="Chromosome"/>
</dbReference>
<keyword evidence="1" id="KW-1133">Transmembrane helix</keyword>
<reference evidence="2 3" key="1">
    <citation type="journal article" date="2011" name="Stand. Genomic Sci.">
        <title>Non-contiguous finished genome sequence of Bacteroides coprosuis type strain (PC139).</title>
        <authorList>
            <person name="Land M."/>
            <person name="Held B."/>
            <person name="Gronow S."/>
            <person name="Abt B."/>
            <person name="Lucas S."/>
            <person name="Del Rio T.G."/>
            <person name="Nolan M."/>
            <person name="Tice H."/>
            <person name="Cheng J.F."/>
            <person name="Pitluck S."/>
            <person name="Liolios K."/>
            <person name="Pagani I."/>
            <person name="Ivanova N."/>
            <person name="Mavromatis K."/>
            <person name="Mikhailova N."/>
            <person name="Pati A."/>
            <person name="Tapia R."/>
            <person name="Han C."/>
            <person name="Goodwin L."/>
            <person name="Chen A."/>
            <person name="Palaniappan K."/>
            <person name="Hauser L."/>
            <person name="Brambilla E.M."/>
            <person name="Rohde M."/>
            <person name="Goker M."/>
            <person name="Detter J.C."/>
            <person name="Woyke T."/>
            <person name="Bristow J."/>
            <person name="Eisen J.A."/>
            <person name="Markowitz V."/>
            <person name="Hugenholtz P."/>
            <person name="Kyrpides N.C."/>
            <person name="Klenk H.P."/>
            <person name="Lapidus A."/>
        </authorList>
    </citation>
    <scope>NUCLEOTIDE SEQUENCE [LARGE SCALE GENOMIC DNA]</scope>
    <source>
        <strain evidence="2 3">DSM 18011</strain>
    </source>
</reference>
<feature type="transmembrane region" description="Helical" evidence="1">
    <location>
        <begin position="102"/>
        <end position="122"/>
    </location>
</feature>
<feature type="transmembrane region" description="Helical" evidence="1">
    <location>
        <begin position="451"/>
        <end position="470"/>
    </location>
</feature>